<evidence type="ECO:0000313" key="5">
    <source>
        <dbReference type="EMBL" id="KKK21445.1"/>
    </source>
</evidence>
<dbReference type="VEuPathDB" id="FungiDB:P175DRAFT_0505503"/>
<keyword evidence="2" id="KW-0479">Metal-binding</keyword>
<reference evidence="5 6" key="1">
    <citation type="submission" date="2015-02" db="EMBL/GenBank/DDBJ databases">
        <title>Draft Genome Sequences of Two Closely-Related Aflatoxigenic Aspergillus Species Obtained from the Cote d'Ivoire.</title>
        <authorList>
            <person name="Moore G.G."/>
            <person name="Beltz S.B."/>
            <person name="Mack B.M."/>
        </authorList>
    </citation>
    <scope>NUCLEOTIDE SEQUENCE [LARGE SCALE GENOMIC DNA]</scope>
    <source>
        <strain evidence="5 6">SRRC1432</strain>
    </source>
</reference>
<evidence type="ECO:0000259" key="4">
    <source>
        <dbReference type="Pfam" id="PF03328"/>
    </source>
</evidence>
<comment type="similarity">
    <text evidence="1">Belongs to the HpcH/HpaI aldolase family.</text>
</comment>
<dbReference type="AlphaFoldDB" id="A0A0F8WV21"/>
<dbReference type="PANTHER" id="PTHR30502">
    <property type="entry name" value="2-KETO-3-DEOXY-L-RHAMNONATE ALDOLASE"/>
    <property type="match status" value="1"/>
</dbReference>
<proteinExistence type="inferred from homology"/>
<dbReference type="GO" id="GO:0016832">
    <property type="term" value="F:aldehyde-lyase activity"/>
    <property type="evidence" value="ECO:0007669"/>
    <property type="project" value="TreeGrafter"/>
</dbReference>
<feature type="domain" description="HpcH/HpaI aldolase/citrate lyase" evidence="4">
    <location>
        <begin position="44"/>
        <end position="244"/>
    </location>
</feature>
<dbReference type="Pfam" id="PF03328">
    <property type="entry name" value="HpcH_HpaI"/>
    <property type="match status" value="1"/>
</dbReference>
<dbReference type="PANTHER" id="PTHR30502:SF0">
    <property type="entry name" value="PHOSPHOENOLPYRUVATE CARBOXYLASE FAMILY PROTEIN"/>
    <property type="match status" value="1"/>
</dbReference>
<evidence type="ECO:0000313" key="6">
    <source>
        <dbReference type="Proteomes" id="UP000034947"/>
    </source>
</evidence>
<dbReference type="GO" id="GO:0005737">
    <property type="term" value="C:cytoplasm"/>
    <property type="evidence" value="ECO:0007669"/>
    <property type="project" value="TreeGrafter"/>
</dbReference>
<evidence type="ECO:0000256" key="2">
    <source>
        <dbReference type="ARBA" id="ARBA00022723"/>
    </source>
</evidence>
<keyword evidence="3" id="KW-0456">Lyase</keyword>
<dbReference type="Proteomes" id="UP000034947">
    <property type="component" value="Unassembled WGS sequence"/>
</dbReference>
<protein>
    <recommendedName>
        <fullName evidence="4">HpcH/HpaI aldolase/citrate lyase domain-containing protein</fullName>
    </recommendedName>
</protein>
<evidence type="ECO:0000256" key="1">
    <source>
        <dbReference type="ARBA" id="ARBA00005568"/>
    </source>
</evidence>
<dbReference type="Gene3D" id="3.20.20.60">
    <property type="entry name" value="Phosphoenolpyruvate-binding domains"/>
    <property type="match status" value="1"/>
</dbReference>
<comment type="caution">
    <text evidence="5">The sequence shown here is derived from an EMBL/GenBank/DDBJ whole genome shotgun (WGS) entry which is preliminary data.</text>
</comment>
<accession>A0A0F8WV21</accession>
<dbReference type="GO" id="GO:0046872">
    <property type="term" value="F:metal ion binding"/>
    <property type="evidence" value="ECO:0007669"/>
    <property type="project" value="UniProtKB-KW"/>
</dbReference>
<dbReference type="EMBL" id="JYKN01001209">
    <property type="protein sequence ID" value="KKK21445.1"/>
    <property type="molecule type" value="Genomic_DNA"/>
</dbReference>
<keyword evidence="6" id="KW-1185">Reference proteome</keyword>
<dbReference type="InterPro" id="IPR050251">
    <property type="entry name" value="HpcH-HpaI_aldolase"/>
</dbReference>
<dbReference type="InterPro" id="IPR005000">
    <property type="entry name" value="Aldolase/citrate-lyase_domain"/>
</dbReference>
<dbReference type="OrthoDB" id="1621678at2759"/>
<evidence type="ECO:0000256" key="3">
    <source>
        <dbReference type="ARBA" id="ARBA00023239"/>
    </source>
</evidence>
<gene>
    <name evidence="5" type="ORF">AOCH_000135</name>
</gene>
<name>A0A0F8WV21_9EURO</name>
<dbReference type="InterPro" id="IPR015813">
    <property type="entry name" value="Pyrv/PenolPyrv_kinase-like_dom"/>
</dbReference>
<organism evidence="5 6">
    <name type="scientific">Aspergillus ochraceoroseus</name>
    <dbReference type="NCBI Taxonomy" id="138278"/>
    <lineage>
        <taxon>Eukaryota</taxon>
        <taxon>Fungi</taxon>
        <taxon>Dikarya</taxon>
        <taxon>Ascomycota</taxon>
        <taxon>Pezizomycotina</taxon>
        <taxon>Eurotiomycetes</taxon>
        <taxon>Eurotiomycetidae</taxon>
        <taxon>Eurotiales</taxon>
        <taxon>Aspergillaceae</taxon>
        <taxon>Aspergillus</taxon>
        <taxon>Aspergillus subgen. Nidulantes</taxon>
    </lineage>
</organism>
<dbReference type="InterPro" id="IPR040442">
    <property type="entry name" value="Pyrv_kinase-like_dom_sf"/>
</dbReference>
<sequence>MALNTAIQTALTKPSSAFGFWLTLPSTGVAKTILRSTAQQPNRFSWVLVDAEHGLITDRDYYELTNAIGAEGASPLIRVPWGEEWLIKRALDAGAHGIVTPMCHTEEDAVKIVRHCKYPPQGTRGYGPMFAPHSFPEVPAAEYDNNADNSILVLVQIESRSGVENVEKITQVAGLDGVLIGPFDLSKQMGVIRGGEEHEAAIQRILRAAKSAGKKVAIFCTDGVDARKRAEQGFDLVSITTDVGVLGGGMTRELGISSGEIEGGTGRDGY</sequence>
<dbReference type="SUPFAM" id="SSF51621">
    <property type="entry name" value="Phosphoenolpyruvate/pyruvate domain"/>
    <property type="match status" value="1"/>
</dbReference>